<feature type="non-terminal residue" evidence="2">
    <location>
        <position position="366"/>
    </location>
</feature>
<feature type="region of interest" description="Disordered" evidence="1">
    <location>
        <begin position="1"/>
        <end position="20"/>
    </location>
</feature>
<evidence type="ECO:0000313" key="2">
    <source>
        <dbReference type="EMBL" id="KAK4098964.1"/>
    </source>
</evidence>
<proteinExistence type="predicted"/>
<organism evidence="2 3">
    <name type="scientific">Parathielavia hyrcaniae</name>
    <dbReference type="NCBI Taxonomy" id="113614"/>
    <lineage>
        <taxon>Eukaryota</taxon>
        <taxon>Fungi</taxon>
        <taxon>Dikarya</taxon>
        <taxon>Ascomycota</taxon>
        <taxon>Pezizomycotina</taxon>
        <taxon>Sordariomycetes</taxon>
        <taxon>Sordariomycetidae</taxon>
        <taxon>Sordariales</taxon>
        <taxon>Chaetomiaceae</taxon>
        <taxon>Parathielavia</taxon>
    </lineage>
</organism>
<comment type="caution">
    <text evidence="2">The sequence shown here is derived from an EMBL/GenBank/DDBJ whole genome shotgun (WGS) entry which is preliminary data.</text>
</comment>
<gene>
    <name evidence="2" type="ORF">N658DRAFT_430879</name>
</gene>
<dbReference type="Proteomes" id="UP001305647">
    <property type="component" value="Unassembled WGS sequence"/>
</dbReference>
<reference evidence="2" key="2">
    <citation type="submission" date="2023-05" db="EMBL/GenBank/DDBJ databases">
        <authorList>
            <consortium name="Lawrence Berkeley National Laboratory"/>
            <person name="Steindorff A."/>
            <person name="Hensen N."/>
            <person name="Bonometti L."/>
            <person name="Westerberg I."/>
            <person name="Brannstrom I.O."/>
            <person name="Guillou S."/>
            <person name="Cros-Aarteil S."/>
            <person name="Calhoun S."/>
            <person name="Haridas S."/>
            <person name="Kuo A."/>
            <person name="Mondo S."/>
            <person name="Pangilinan J."/>
            <person name="Riley R."/>
            <person name="Labutti K."/>
            <person name="Andreopoulos B."/>
            <person name="Lipzen A."/>
            <person name="Chen C."/>
            <person name="Yanf M."/>
            <person name="Daum C."/>
            <person name="Ng V."/>
            <person name="Clum A."/>
            <person name="Ohm R."/>
            <person name="Martin F."/>
            <person name="Silar P."/>
            <person name="Natvig D."/>
            <person name="Lalanne C."/>
            <person name="Gautier V."/>
            <person name="Ament-Velasquez S.L."/>
            <person name="Kruys A."/>
            <person name="Hutchinson M.I."/>
            <person name="Powell A.J."/>
            <person name="Barry K."/>
            <person name="Miller A.N."/>
            <person name="Grigoriev I.V."/>
            <person name="Debuchy R."/>
            <person name="Gladieux P."/>
            <person name="Thoren M.H."/>
            <person name="Johannesson H."/>
        </authorList>
    </citation>
    <scope>NUCLEOTIDE SEQUENCE</scope>
    <source>
        <strain evidence="2">CBS 757.83</strain>
    </source>
</reference>
<evidence type="ECO:0000313" key="3">
    <source>
        <dbReference type="Proteomes" id="UP001305647"/>
    </source>
</evidence>
<name>A0AAN6PVY1_9PEZI</name>
<keyword evidence="3" id="KW-1185">Reference proteome</keyword>
<protein>
    <submittedName>
        <fullName evidence="2">Uncharacterized protein</fullName>
    </submittedName>
</protein>
<evidence type="ECO:0000256" key="1">
    <source>
        <dbReference type="SAM" id="MobiDB-lite"/>
    </source>
</evidence>
<accession>A0AAN6PVY1</accession>
<sequence>MLTNPQIYRPRVSGNSIRPPGELSDQEFQVAFHHGRLVPWKHKYYIRAAYLTLLRRENSDKGLLEVATSFAAEVHNFKQRGSQFQLLPESRTLTVFWLYQIKLAISAFRVYHHTAPGLISVKRVIHFFPELMDEKLPNTYYTSVMLKSPHAENFWMLPNLRDLVEPLIYEDPKFRERLTKKQHGDPERLLRFAFAVVQRYLRPGETRRRSWFINIAFSSLQKYAMHLRSVEPLAAPFSETQLYFYVQLVHAALSQLTSAGKGELVQDMSYVLFKEIFGISPSEWTAHYTSKLWDSLEARGRFVPPDLKPLPDCIYGGKFRFDYNPSSVGLNEPFNKAGLIPELPSLEILHFHQTILLEDAKSINPT</sequence>
<reference evidence="2" key="1">
    <citation type="journal article" date="2023" name="Mol. Phylogenet. Evol.">
        <title>Genome-scale phylogeny and comparative genomics of the fungal order Sordariales.</title>
        <authorList>
            <person name="Hensen N."/>
            <person name="Bonometti L."/>
            <person name="Westerberg I."/>
            <person name="Brannstrom I.O."/>
            <person name="Guillou S."/>
            <person name="Cros-Aarteil S."/>
            <person name="Calhoun S."/>
            <person name="Haridas S."/>
            <person name="Kuo A."/>
            <person name="Mondo S."/>
            <person name="Pangilinan J."/>
            <person name="Riley R."/>
            <person name="LaButti K."/>
            <person name="Andreopoulos B."/>
            <person name="Lipzen A."/>
            <person name="Chen C."/>
            <person name="Yan M."/>
            <person name="Daum C."/>
            <person name="Ng V."/>
            <person name="Clum A."/>
            <person name="Steindorff A."/>
            <person name="Ohm R.A."/>
            <person name="Martin F."/>
            <person name="Silar P."/>
            <person name="Natvig D.O."/>
            <person name="Lalanne C."/>
            <person name="Gautier V."/>
            <person name="Ament-Velasquez S.L."/>
            <person name="Kruys A."/>
            <person name="Hutchinson M.I."/>
            <person name="Powell A.J."/>
            <person name="Barry K."/>
            <person name="Miller A.N."/>
            <person name="Grigoriev I.V."/>
            <person name="Debuchy R."/>
            <person name="Gladieux P."/>
            <person name="Hiltunen Thoren M."/>
            <person name="Johannesson H."/>
        </authorList>
    </citation>
    <scope>NUCLEOTIDE SEQUENCE</scope>
    <source>
        <strain evidence="2">CBS 757.83</strain>
    </source>
</reference>
<dbReference type="AlphaFoldDB" id="A0AAN6PVY1"/>
<dbReference type="EMBL" id="MU863653">
    <property type="protein sequence ID" value="KAK4098964.1"/>
    <property type="molecule type" value="Genomic_DNA"/>
</dbReference>